<feature type="region of interest" description="Disordered" evidence="1">
    <location>
        <begin position="440"/>
        <end position="514"/>
    </location>
</feature>
<feature type="region of interest" description="Disordered" evidence="1">
    <location>
        <begin position="358"/>
        <end position="380"/>
    </location>
</feature>
<evidence type="ECO:0000256" key="1">
    <source>
        <dbReference type="SAM" id="MobiDB-lite"/>
    </source>
</evidence>
<keyword evidence="3" id="KW-1185">Reference proteome</keyword>
<feature type="compositionally biased region" description="Low complexity" evidence="1">
    <location>
        <begin position="631"/>
        <end position="651"/>
    </location>
</feature>
<name>A0ABR0BJK0_PURLI</name>
<dbReference type="Proteomes" id="UP001287286">
    <property type="component" value="Unassembled WGS sequence"/>
</dbReference>
<evidence type="ECO:0000313" key="2">
    <source>
        <dbReference type="EMBL" id="KAK4081850.1"/>
    </source>
</evidence>
<proteinExistence type="predicted"/>
<feature type="region of interest" description="Disordered" evidence="1">
    <location>
        <begin position="161"/>
        <end position="185"/>
    </location>
</feature>
<feature type="compositionally biased region" description="Basic and acidic residues" evidence="1">
    <location>
        <begin position="67"/>
        <end position="76"/>
    </location>
</feature>
<feature type="compositionally biased region" description="Low complexity" evidence="1">
    <location>
        <begin position="601"/>
        <end position="623"/>
    </location>
</feature>
<comment type="caution">
    <text evidence="2">The sequence shown here is derived from an EMBL/GenBank/DDBJ whole genome shotgun (WGS) entry which is preliminary data.</text>
</comment>
<sequence length="724" mass="78028">MASASSMEAHCHQLRVHRPLRVNQAPDATGSHMESYTRRADGQIPPLDRIGRAWPSTFQRSNAGARTDNDGIRDVDVGGGRSGTGISWVPGRGPRRVVVRGPPDGCLIRRHAWSPGAELIHDDFRITWLHVIMPGIFCIINWVPKWLLETSTARATPVGNFHTLQGNSPDRVDGTAATSGTASRKLARWPTIPACPAPETPSRAVPPAVVSSKRAAHQSQPRARRYKSRRSARALSCSFIYGGERESRPEKLMSAPGWIGAEGLLQYEVILSVPVGLTRGEVRRGLGAPPRVLVRRSRMFVEKSFRFCTKRQSPDGRAFALLAARPLPQCKSSSSPLPIDRRPVARRYGPPLTCTCTRPPDRATSSKIALPPKRPNRNRPTLVRACPKRKRLLRAAPEPPPLAGAPRLHGPAGAARQACRYTARLRCGTTWFLAREVPVRKDSSPTARPPPAVDAAPQLDVHSAGPPVVGNHSKLEAHSSEIAPVPAGRDETRRPARHRRPAATAPPAGLVPTWDGGRAVLPPTSLAPHHLGEVRAPPGKKGYRLGPGGSHHTAAKTWERGPSPVGSPRYQQALAPPCACPCTRYQVMHCAHCTLNAATTTTGRTHTTPSRLSSHLSTLSPSRRLSRPKPKTAVSPCAQPSRSSAPRSPPSALSSLFPHSLLVSALRIYEQAPPLPVCAANGCLPVSPGRGLPGRLLDFASSYADGPRTSYDASTHSLLCLIDP</sequence>
<organism evidence="2 3">
    <name type="scientific">Purpureocillium lilacinum</name>
    <name type="common">Paecilomyces lilacinus</name>
    <dbReference type="NCBI Taxonomy" id="33203"/>
    <lineage>
        <taxon>Eukaryota</taxon>
        <taxon>Fungi</taxon>
        <taxon>Dikarya</taxon>
        <taxon>Ascomycota</taxon>
        <taxon>Pezizomycotina</taxon>
        <taxon>Sordariomycetes</taxon>
        <taxon>Hypocreomycetidae</taxon>
        <taxon>Hypocreales</taxon>
        <taxon>Ophiocordycipitaceae</taxon>
        <taxon>Purpureocillium</taxon>
    </lineage>
</organism>
<reference evidence="2 3" key="1">
    <citation type="journal article" date="2024" name="Microbiol. Resour. Announc.">
        <title>Genome annotations for the ascomycete fungi Trichoderma harzianum, Trichoderma aggressivum, and Purpureocillium lilacinum.</title>
        <authorList>
            <person name="Beijen E.P.W."/>
            <person name="Ohm R.A."/>
        </authorList>
    </citation>
    <scope>NUCLEOTIDE SEQUENCE [LARGE SCALE GENOMIC DNA]</scope>
    <source>
        <strain evidence="2 3">CBS 150709</strain>
    </source>
</reference>
<feature type="region of interest" description="Disordered" evidence="1">
    <location>
        <begin position="601"/>
        <end position="651"/>
    </location>
</feature>
<protein>
    <submittedName>
        <fullName evidence="2">Uncharacterized protein</fullName>
    </submittedName>
</protein>
<evidence type="ECO:0000313" key="3">
    <source>
        <dbReference type="Proteomes" id="UP001287286"/>
    </source>
</evidence>
<gene>
    <name evidence="2" type="ORF">Purlil1_11537</name>
</gene>
<accession>A0ABR0BJK0</accession>
<feature type="region of interest" description="Disordered" evidence="1">
    <location>
        <begin position="60"/>
        <end position="85"/>
    </location>
</feature>
<dbReference type="EMBL" id="JAWRVI010000071">
    <property type="protein sequence ID" value="KAK4081850.1"/>
    <property type="molecule type" value="Genomic_DNA"/>
</dbReference>